<proteinExistence type="predicted"/>
<sequence>MAARHDVFLCYKWEDQESAEALRIALVERGLRVFRDEIGLEDWDPLTESIQDALRSSRTLVALVTPRFPISPHCRDELHQALTAAYSLDSGSTRRVLAVTQDVAVRELRPRELKRFRLPRDGRPPAELADTIARKVSEVDGRSFGDAPALPVPAWWPEEVARDPFFRGRGAELWDLHESLRAREKNDDLGQSVVAVRASGGEGKTDLCLQYARWFARDHPGGVFVIRLGGSDPRFAGTDLTLRSRYLTAVRRIAEQLALYIPPGDQGPLVALRAMLSTNGSPYLWLVDDVPSTAGDSVEWMSAPTALGKTLLTTRGRFNLLRRISEELDLGRLDPEAARGILTAHTPARNADDRRAVADLVTLLDAHPLGLRLAAGLTVQRDFAGYPDLLTSLSAAEPDGLELATQFIGDLGTGLARSFSRVLIRSFDTLDPDTQQVLSAASVLSPAPIPMTLIEHIVTANDIPEALGQACVRGLMTPVGDDAFVMHALTARAIRIHTGPAGRDRLRERAVGRLTSIVEAADGDRAPGDLLRHLPHVRAVVGLLPGGDTTVMSSGDHHLLHETGRVQVEYDAPSTAVASFTALHDACLRSTHVDAMTRYAALVGLSVAVGLTGDLSRALELKQRAIADLECEVGENQPETWTARSNLAVSYFDAREFRKAHEAFRDAYQWRYRSLGPSHRETLIALGNLAIAYAYLDGSPTELRRRRLTSHRLLLVAQSRWQLVASADDPAVLDVLNSLALSHRRLGRPRDALELTARVYAGRASRYGETQPDTLDALENLILLQHEVRDPDKTFQDLFLRRLVAQGPAHPSTMTTMLNLLRTELARLAPAQIDPGDAPASAIAEGDLSLGEVRLDRDHVDLEIELTNAAVDLQAACVAAYGSDDSRTMAATAYLAYCQAVADHLDGNVDVAAVLADDAYGGLADCRDDALDSEDCPPEELAVLEREVEIAQRVRNWINQLLEDAQE</sequence>
<dbReference type="PANTHER" id="PTHR46082">
    <property type="entry name" value="ATP/GTP-BINDING PROTEIN-RELATED"/>
    <property type="match status" value="1"/>
</dbReference>
<dbReference type="InterPro" id="IPR035897">
    <property type="entry name" value="Toll_tir_struct_dom_sf"/>
</dbReference>
<dbReference type="InterPro" id="IPR053137">
    <property type="entry name" value="NLR-like"/>
</dbReference>
<dbReference type="PANTHER" id="PTHR46082:SF6">
    <property type="entry name" value="AAA+ ATPASE DOMAIN-CONTAINING PROTEIN-RELATED"/>
    <property type="match status" value="1"/>
</dbReference>
<dbReference type="InterPro" id="IPR027417">
    <property type="entry name" value="P-loop_NTPase"/>
</dbReference>
<dbReference type="AlphaFoldDB" id="A0A4R7ZN85"/>
<evidence type="ECO:0000313" key="3">
    <source>
        <dbReference type="Proteomes" id="UP000295447"/>
    </source>
</evidence>
<dbReference type="SUPFAM" id="SSF52200">
    <property type="entry name" value="Toll/Interleukin receptor TIR domain"/>
    <property type="match status" value="1"/>
</dbReference>
<gene>
    <name evidence="2" type="ORF">EV650_5548</name>
</gene>
<dbReference type="PROSITE" id="PS50104">
    <property type="entry name" value="TIR"/>
    <property type="match status" value="1"/>
</dbReference>
<dbReference type="Proteomes" id="UP000295447">
    <property type="component" value="Unassembled WGS sequence"/>
</dbReference>
<organism evidence="2 3">
    <name type="scientific">Kribbella kalugense</name>
    <dbReference type="NCBI Taxonomy" id="2512221"/>
    <lineage>
        <taxon>Bacteria</taxon>
        <taxon>Bacillati</taxon>
        <taxon>Actinomycetota</taxon>
        <taxon>Actinomycetes</taxon>
        <taxon>Propionibacteriales</taxon>
        <taxon>Kribbellaceae</taxon>
        <taxon>Kribbella</taxon>
    </lineage>
</organism>
<protein>
    <submittedName>
        <fullName evidence="2">TIR domain-containing protein</fullName>
    </submittedName>
</protein>
<dbReference type="Gene3D" id="3.40.50.300">
    <property type="entry name" value="P-loop containing nucleotide triphosphate hydrolases"/>
    <property type="match status" value="1"/>
</dbReference>
<dbReference type="RefSeq" id="WP_166678292.1">
    <property type="nucleotide sequence ID" value="NZ_SODF01000002.1"/>
</dbReference>
<dbReference type="Pfam" id="PF13676">
    <property type="entry name" value="TIR_2"/>
    <property type="match status" value="1"/>
</dbReference>
<evidence type="ECO:0000313" key="2">
    <source>
        <dbReference type="EMBL" id="TDW18945.1"/>
    </source>
</evidence>
<dbReference type="GO" id="GO:0007165">
    <property type="term" value="P:signal transduction"/>
    <property type="evidence" value="ECO:0007669"/>
    <property type="project" value="InterPro"/>
</dbReference>
<dbReference type="Gene3D" id="1.25.40.10">
    <property type="entry name" value="Tetratricopeptide repeat domain"/>
    <property type="match status" value="2"/>
</dbReference>
<dbReference type="SUPFAM" id="SSF52540">
    <property type="entry name" value="P-loop containing nucleoside triphosphate hydrolases"/>
    <property type="match status" value="1"/>
</dbReference>
<dbReference type="Gene3D" id="3.40.50.10140">
    <property type="entry name" value="Toll/interleukin-1 receptor homology (TIR) domain"/>
    <property type="match status" value="1"/>
</dbReference>
<feature type="domain" description="TIR" evidence="1">
    <location>
        <begin position="3"/>
        <end position="140"/>
    </location>
</feature>
<dbReference type="Pfam" id="PF13374">
    <property type="entry name" value="TPR_10"/>
    <property type="match status" value="1"/>
</dbReference>
<keyword evidence="3" id="KW-1185">Reference proteome</keyword>
<name>A0A4R7ZN85_9ACTN</name>
<dbReference type="SUPFAM" id="SSF48452">
    <property type="entry name" value="TPR-like"/>
    <property type="match status" value="1"/>
</dbReference>
<reference evidence="2 3" key="1">
    <citation type="submission" date="2019-03" db="EMBL/GenBank/DDBJ databases">
        <title>Genomic Encyclopedia of Type Strains, Phase III (KMG-III): the genomes of soil and plant-associated and newly described type strains.</title>
        <authorList>
            <person name="Whitman W."/>
        </authorList>
    </citation>
    <scope>NUCLEOTIDE SEQUENCE [LARGE SCALE GENOMIC DNA]</scope>
    <source>
        <strain evidence="2 3">VKM Ac-2570</strain>
    </source>
</reference>
<evidence type="ECO:0000259" key="1">
    <source>
        <dbReference type="PROSITE" id="PS50104"/>
    </source>
</evidence>
<comment type="caution">
    <text evidence="2">The sequence shown here is derived from an EMBL/GenBank/DDBJ whole genome shotgun (WGS) entry which is preliminary data.</text>
</comment>
<dbReference type="InterPro" id="IPR000157">
    <property type="entry name" value="TIR_dom"/>
</dbReference>
<dbReference type="InterPro" id="IPR011990">
    <property type="entry name" value="TPR-like_helical_dom_sf"/>
</dbReference>
<accession>A0A4R7ZN85</accession>
<dbReference type="EMBL" id="SODF01000002">
    <property type="protein sequence ID" value="TDW18945.1"/>
    <property type="molecule type" value="Genomic_DNA"/>
</dbReference>
<dbReference type="SMART" id="SM00255">
    <property type="entry name" value="TIR"/>
    <property type="match status" value="1"/>
</dbReference>